<name>A0A6A6PR24_9PEZI</name>
<feature type="compositionally biased region" description="Pro residues" evidence="1">
    <location>
        <begin position="15"/>
        <end position="26"/>
    </location>
</feature>
<feature type="compositionally biased region" description="Basic and acidic residues" evidence="1">
    <location>
        <begin position="533"/>
        <end position="549"/>
    </location>
</feature>
<reference evidence="3" key="1">
    <citation type="journal article" date="2020" name="Stud. Mycol.">
        <title>101 Dothideomycetes genomes: a test case for predicting lifestyles and emergence of pathogens.</title>
        <authorList>
            <person name="Haridas S."/>
            <person name="Albert R."/>
            <person name="Binder M."/>
            <person name="Bloem J."/>
            <person name="Labutti K."/>
            <person name="Salamov A."/>
            <person name="Andreopoulos B."/>
            <person name="Baker S."/>
            <person name="Barry K."/>
            <person name="Bills G."/>
            <person name="Bluhm B."/>
            <person name="Cannon C."/>
            <person name="Castanera R."/>
            <person name="Culley D."/>
            <person name="Daum C."/>
            <person name="Ezra D."/>
            <person name="Gonzalez J."/>
            <person name="Henrissat B."/>
            <person name="Kuo A."/>
            <person name="Liang C."/>
            <person name="Lipzen A."/>
            <person name="Lutzoni F."/>
            <person name="Magnuson J."/>
            <person name="Mondo S."/>
            <person name="Nolan M."/>
            <person name="Ohm R."/>
            <person name="Pangilinan J."/>
            <person name="Park H.-J."/>
            <person name="Ramirez L."/>
            <person name="Alfaro M."/>
            <person name="Sun H."/>
            <person name="Tritt A."/>
            <person name="Yoshinaga Y."/>
            <person name="Zwiers L.-H."/>
            <person name="Turgeon B."/>
            <person name="Goodwin S."/>
            <person name="Spatafora J."/>
            <person name="Crous P."/>
            <person name="Grigoriev I."/>
        </authorList>
    </citation>
    <scope>NUCLEOTIDE SEQUENCE</scope>
    <source>
        <strain evidence="3">CBS 113389</strain>
    </source>
</reference>
<feature type="domain" description="PWWP" evidence="2">
    <location>
        <begin position="117"/>
        <end position="200"/>
    </location>
</feature>
<feature type="compositionally biased region" description="Basic and acidic residues" evidence="1">
    <location>
        <begin position="246"/>
        <end position="265"/>
    </location>
</feature>
<evidence type="ECO:0000256" key="1">
    <source>
        <dbReference type="SAM" id="MobiDB-lite"/>
    </source>
</evidence>
<sequence>MAEEATTAPSTVDAPAPPAPAEPVEPPTANGEPTEGTTEDGQVLSEQTTTAVTAPDGGAATDAADPAPAATAEDADDATPSSGKKEKRKSVGGVPEHKNKKLTKKKSMPTLHLDAKPGQMYWARLKGYAPWPSVICDEQMLPENLLFNRPVSAARPDGSLRDDYKDGGKNAKDRTFPVMFLSTNEFQWMANTSLTPLDPAECHDPPNSKKMSKSLKDAWKIASEDHDIEYFKGILKTWQEETARAAKERAEAEQKAAEERERKIQEAAAKAKSGDEDGKKKKKARKSKGGEDGDVTMEDVDAPKLSKKRKNESDGEGGKPKKTPKVTKLNAPKTPNGEEAASGKKSTTKSKKKIVTAPKEEEEEERPQMSEAEKLQQREKAILYLRHRLQKGFLTRDKAPVDTEMPTMAEFLAQLEGYENLEPAIIRNTKIHKVLRGIVKLASIPEDEQHQFKKRSAALLGEWNKRMDADTESAPASAVEAPKEAEATNGEPATAAPAASIPTNFVSTPDGVRYTPNVDEAKADAPTTAGVEKSSEEVATEEKAEKAADEIEEKIETVVEEKTDSIAALATSTATETAAPVATDGDVVMQATEEAA</sequence>
<dbReference type="Proteomes" id="UP000799767">
    <property type="component" value="Unassembled WGS sequence"/>
</dbReference>
<evidence type="ECO:0000313" key="3">
    <source>
        <dbReference type="EMBL" id="KAF2482519.1"/>
    </source>
</evidence>
<dbReference type="InterPro" id="IPR000313">
    <property type="entry name" value="PWWP_dom"/>
</dbReference>
<evidence type="ECO:0000313" key="4">
    <source>
        <dbReference type="Proteomes" id="UP000799767"/>
    </source>
</evidence>
<feature type="compositionally biased region" description="Polar residues" evidence="1">
    <location>
        <begin position="35"/>
        <end position="47"/>
    </location>
</feature>
<dbReference type="EMBL" id="MU001636">
    <property type="protein sequence ID" value="KAF2482519.1"/>
    <property type="molecule type" value="Genomic_DNA"/>
</dbReference>
<dbReference type="SMART" id="SM00293">
    <property type="entry name" value="PWWP"/>
    <property type="match status" value="1"/>
</dbReference>
<feature type="compositionally biased region" description="Low complexity" evidence="1">
    <location>
        <begin position="487"/>
        <end position="503"/>
    </location>
</feature>
<feature type="compositionally biased region" description="Low complexity" evidence="1">
    <location>
        <begin position="48"/>
        <end position="72"/>
    </location>
</feature>
<dbReference type="Pfam" id="PF00855">
    <property type="entry name" value="PWWP"/>
    <property type="match status" value="1"/>
</dbReference>
<keyword evidence="4" id="KW-1185">Reference proteome</keyword>
<dbReference type="PROSITE" id="PS50812">
    <property type="entry name" value="PWWP"/>
    <property type="match status" value="1"/>
</dbReference>
<dbReference type="AlphaFoldDB" id="A0A6A6PR24"/>
<proteinExistence type="predicted"/>
<gene>
    <name evidence="3" type="ORF">BDY17DRAFT_298664</name>
</gene>
<accession>A0A6A6PR24</accession>
<dbReference type="GeneID" id="54474779"/>
<dbReference type="Gene3D" id="2.30.30.140">
    <property type="match status" value="1"/>
</dbReference>
<feature type="compositionally biased region" description="Basic residues" evidence="1">
    <location>
        <begin position="98"/>
        <end position="107"/>
    </location>
</feature>
<feature type="region of interest" description="Disordered" evidence="1">
    <location>
        <begin position="468"/>
        <end position="504"/>
    </location>
</feature>
<dbReference type="OrthoDB" id="62853at2759"/>
<protein>
    <recommendedName>
        <fullName evidence="2">PWWP domain-containing protein</fullName>
    </recommendedName>
</protein>
<dbReference type="SUPFAM" id="SSF63748">
    <property type="entry name" value="Tudor/PWWP/MBT"/>
    <property type="match status" value="1"/>
</dbReference>
<feature type="region of interest" description="Disordered" evidence="1">
    <location>
        <begin position="246"/>
        <end position="374"/>
    </location>
</feature>
<feature type="region of interest" description="Disordered" evidence="1">
    <location>
        <begin position="1"/>
        <end position="107"/>
    </location>
</feature>
<evidence type="ECO:0000259" key="2">
    <source>
        <dbReference type="PROSITE" id="PS50812"/>
    </source>
</evidence>
<organism evidence="3 4">
    <name type="scientific">Neohortaea acidophila</name>
    <dbReference type="NCBI Taxonomy" id="245834"/>
    <lineage>
        <taxon>Eukaryota</taxon>
        <taxon>Fungi</taxon>
        <taxon>Dikarya</taxon>
        <taxon>Ascomycota</taxon>
        <taxon>Pezizomycotina</taxon>
        <taxon>Dothideomycetes</taxon>
        <taxon>Dothideomycetidae</taxon>
        <taxon>Mycosphaerellales</taxon>
        <taxon>Teratosphaeriaceae</taxon>
        <taxon>Neohortaea</taxon>
    </lineage>
</organism>
<dbReference type="RefSeq" id="XP_033589089.1">
    <property type="nucleotide sequence ID" value="XM_033733777.1"/>
</dbReference>
<feature type="compositionally biased region" description="Low complexity" evidence="1">
    <location>
        <begin position="1"/>
        <end position="14"/>
    </location>
</feature>
<feature type="region of interest" description="Disordered" evidence="1">
    <location>
        <begin position="524"/>
        <end position="549"/>
    </location>
</feature>